<dbReference type="Gene3D" id="3.30.70.100">
    <property type="match status" value="1"/>
</dbReference>
<sequence length="103" mass="11541">MLTHIVFWKLKDHAEGADKATNLARAKALLESCAELVPGTHRFEVATAQPGHECTYDLVLYSQFEDAQALAAYQNHPDHVAIKPFIGAIRLERQCMDYTYPAP</sequence>
<feature type="domain" description="Stress-response A/B barrel" evidence="1">
    <location>
        <begin position="2"/>
        <end position="98"/>
    </location>
</feature>
<organism evidence="2 3">
    <name type="scientific">Rhodoferax fermentans</name>
    <dbReference type="NCBI Taxonomy" id="28066"/>
    <lineage>
        <taxon>Bacteria</taxon>
        <taxon>Pseudomonadati</taxon>
        <taxon>Pseudomonadota</taxon>
        <taxon>Betaproteobacteria</taxon>
        <taxon>Burkholderiales</taxon>
        <taxon>Comamonadaceae</taxon>
        <taxon>Rhodoferax</taxon>
    </lineage>
</organism>
<dbReference type="SUPFAM" id="SSF54909">
    <property type="entry name" value="Dimeric alpha+beta barrel"/>
    <property type="match status" value="1"/>
</dbReference>
<accession>A0A1T1AP45</accession>
<dbReference type="EMBL" id="MTJN01000002">
    <property type="protein sequence ID" value="OOV05892.1"/>
    <property type="molecule type" value="Genomic_DNA"/>
</dbReference>
<evidence type="ECO:0000313" key="3">
    <source>
        <dbReference type="Proteomes" id="UP000190750"/>
    </source>
</evidence>
<protein>
    <submittedName>
        <fullName evidence="2">Stress responsive protein</fullName>
    </submittedName>
</protein>
<comment type="caution">
    <text evidence="2">The sequence shown here is derived from an EMBL/GenBank/DDBJ whole genome shotgun (WGS) entry which is preliminary data.</text>
</comment>
<dbReference type="InterPro" id="IPR013097">
    <property type="entry name" value="Dabb"/>
</dbReference>
<proteinExistence type="predicted"/>
<dbReference type="InterPro" id="IPR011008">
    <property type="entry name" value="Dimeric_a/b-barrel"/>
</dbReference>
<dbReference type="PROSITE" id="PS51502">
    <property type="entry name" value="S_R_A_B_BARREL"/>
    <property type="match status" value="1"/>
</dbReference>
<name>A0A1T1AP45_RHOFE</name>
<dbReference type="AlphaFoldDB" id="A0A1T1AP45"/>
<dbReference type="PANTHER" id="PTHR37832">
    <property type="entry name" value="BLL2683 PROTEIN"/>
    <property type="match status" value="1"/>
</dbReference>
<gene>
    <name evidence="2" type="ORF">RF819_03445</name>
</gene>
<evidence type="ECO:0000259" key="1">
    <source>
        <dbReference type="PROSITE" id="PS51502"/>
    </source>
</evidence>
<evidence type="ECO:0000313" key="2">
    <source>
        <dbReference type="EMBL" id="OOV05892.1"/>
    </source>
</evidence>
<reference evidence="2 3" key="1">
    <citation type="submission" date="2017-01" db="EMBL/GenBank/DDBJ databases">
        <title>Genome sequencing of Rhodoferax fermentans JCM 7819.</title>
        <authorList>
            <person name="Kim Y.J."/>
            <person name="Farh M.E.-A."/>
            <person name="Yang D.-C."/>
        </authorList>
    </citation>
    <scope>NUCLEOTIDE SEQUENCE [LARGE SCALE GENOMIC DNA]</scope>
    <source>
        <strain evidence="2 3">JCM 7819</strain>
    </source>
</reference>
<dbReference type="STRING" id="28066.RF819_03445"/>
<dbReference type="RefSeq" id="WP_078363672.1">
    <property type="nucleotide sequence ID" value="NZ_MTJN01000002.1"/>
</dbReference>
<dbReference type="Pfam" id="PF07876">
    <property type="entry name" value="Dabb"/>
    <property type="match status" value="1"/>
</dbReference>
<dbReference type="OrthoDB" id="9808130at2"/>
<dbReference type="SMART" id="SM00886">
    <property type="entry name" value="Dabb"/>
    <property type="match status" value="1"/>
</dbReference>
<keyword evidence="3" id="KW-1185">Reference proteome</keyword>
<dbReference type="PANTHER" id="PTHR37832:SF1">
    <property type="entry name" value="STRESS-RESPONSE A_B BARREL DOMAIN-CONTAINING PROTEIN"/>
    <property type="match status" value="1"/>
</dbReference>
<dbReference type="Proteomes" id="UP000190750">
    <property type="component" value="Unassembled WGS sequence"/>
</dbReference>